<keyword evidence="2" id="KW-1185">Reference proteome</keyword>
<organism evidence="1 2">
    <name type="scientific">Apolygus lucorum</name>
    <name type="common">Small green plant bug</name>
    <name type="synonym">Lygocoris lucorum</name>
    <dbReference type="NCBI Taxonomy" id="248454"/>
    <lineage>
        <taxon>Eukaryota</taxon>
        <taxon>Metazoa</taxon>
        <taxon>Ecdysozoa</taxon>
        <taxon>Arthropoda</taxon>
        <taxon>Hexapoda</taxon>
        <taxon>Insecta</taxon>
        <taxon>Pterygota</taxon>
        <taxon>Neoptera</taxon>
        <taxon>Paraneoptera</taxon>
        <taxon>Hemiptera</taxon>
        <taxon>Heteroptera</taxon>
        <taxon>Panheteroptera</taxon>
        <taxon>Cimicomorpha</taxon>
        <taxon>Miridae</taxon>
        <taxon>Mirini</taxon>
        <taxon>Apolygus</taxon>
    </lineage>
</organism>
<reference evidence="1" key="1">
    <citation type="journal article" date="2021" name="Mol. Ecol. Resour.">
        <title>Apolygus lucorum genome provides insights into omnivorousness and mesophyll feeding.</title>
        <authorList>
            <person name="Liu Y."/>
            <person name="Liu H."/>
            <person name="Wang H."/>
            <person name="Huang T."/>
            <person name="Liu B."/>
            <person name="Yang B."/>
            <person name="Yin L."/>
            <person name="Li B."/>
            <person name="Zhang Y."/>
            <person name="Zhang S."/>
            <person name="Jiang F."/>
            <person name="Zhang X."/>
            <person name="Ren Y."/>
            <person name="Wang B."/>
            <person name="Wang S."/>
            <person name="Lu Y."/>
            <person name="Wu K."/>
            <person name="Fan W."/>
            <person name="Wang G."/>
        </authorList>
    </citation>
    <scope>NUCLEOTIDE SEQUENCE</scope>
    <source>
        <strain evidence="1">12Hb</strain>
    </source>
</reference>
<name>A0A8S9XN98_APOLU</name>
<sequence>MLVAEKPLEMGPIIHSRKTVYVGVVVLLITLGLPSSISKPGSSNVSVEHTGETNVHCGSTICSKTIPDTHSKLDDVIYLSSGNSSSNHPLQNQTRADAKLDIVKSAEFSVFQDLIQGVIDKFSRTTTASESSNITESVNIVTTTEESNSPKVPPGILKNLKYLVPPFLSELFGQLSETFEKHLPEIENATTTESIGILESFRQTVLGMAPDKPRIQSTSETNQSSPELKKELNDIMNELKRHVENPAVKKSRIDKLCEIFEEHVKSNIQKFNQTSSSPTNNKIVSALEGTTKLVCSNGNKKLMKELANSQSIWSNRITKRVLGRAIDKISKGKTMLRFVLNMIMSTIVEPPQPYYKF</sequence>
<dbReference type="AlphaFoldDB" id="A0A8S9XN98"/>
<accession>A0A8S9XN98</accession>
<dbReference type="EMBL" id="WIXP02000006">
    <property type="protein sequence ID" value="KAF6209761.1"/>
    <property type="molecule type" value="Genomic_DNA"/>
</dbReference>
<protein>
    <submittedName>
        <fullName evidence="1">Uncharacterized protein</fullName>
    </submittedName>
</protein>
<proteinExistence type="predicted"/>
<evidence type="ECO:0000313" key="2">
    <source>
        <dbReference type="Proteomes" id="UP000466442"/>
    </source>
</evidence>
<evidence type="ECO:0000313" key="1">
    <source>
        <dbReference type="EMBL" id="KAF6209761.1"/>
    </source>
</evidence>
<dbReference type="Proteomes" id="UP000466442">
    <property type="component" value="Unassembled WGS sequence"/>
</dbReference>
<comment type="caution">
    <text evidence="1">The sequence shown here is derived from an EMBL/GenBank/DDBJ whole genome shotgun (WGS) entry which is preliminary data.</text>
</comment>
<gene>
    <name evidence="1" type="ORF">GE061_015511</name>
</gene>